<keyword evidence="3 6" id="KW-0808">Transferase</keyword>
<dbReference type="GO" id="GO:0009307">
    <property type="term" value="P:DNA restriction-modification system"/>
    <property type="evidence" value="ECO:0007669"/>
    <property type="project" value="UniProtKB-KW"/>
</dbReference>
<gene>
    <name evidence="6" type="ORF">Pan216_17060</name>
</gene>
<organism evidence="6 7">
    <name type="scientific">Kolteria novifilia</name>
    <dbReference type="NCBI Taxonomy" id="2527975"/>
    <lineage>
        <taxon>Bacteria</taxon>
        <taxon>Pseudomonadati</taxon>
        <taxon>Planctomycetota</taxon>
        <taxon>Planctomycetia</taxon>
        <taxon>Kolteriales</taxon>
        <taxon>Kolteriaceae</taxon>
        <taxon>Kolteria</taxon>
    </lineage>
</organism>
<feature type="domain" description="DNA methylase adenine-specific" evidence="5">
    <location>
        <begin position="125"/>
        <end position="258"/>
    </location>
</feature>
<dbReference type="Proteomes" id="UP000317093">
    <property type="component" value="Chromosome"/>
</dbReference>
<dbReference type="PANTHER" id="PTHR33841">
    <property type="entry name" value="DNA METHYLTRANSFERASE YEEA-RELATED"/>
    <property type="match status" value="1"/>
</dbReference>
<keyword evidence="7" id="KW-1185">Reference proteome</keyword>
<evidence type="ECO:0000259" key="5">
    <source>
        <dbReference type="Pfam" id="PF02384"/>
    </source>
</evidence>
<dbReference type="PRINTS" id="PR00507">
    <property type="entry name" value="N12N6MTFRASE"/>
</dbReference>
<dbReference type="GO" id="GO:0008170">
    <property type="term" value="F:N-methyltransferase activity"/>
    <property type="evidence" value="ECO:0007669"/>
    <property type="project" value="InterPro"/>
</dbReference>
<evidence type="ECO:0000256" key="2">
    <source>
        <dbReference type="ARBA" id="ARBA00022603"/>
    </source>
</evidence>
<dbReference type="REBASE" id="357193">
    <property type="entry name" value="PbaPan216ORF17060P"/>
</dbReference>
<dbReference type="Pfam" id="PF02384">
    <property type="entry name" value="N6_Mtase"/>
    <property type="match status" value="1"/>
</dbReference>
<keyword evidence="2 6" id="KW-0489">Methyltransferase</keyword>
<dbReference type="PROSITE" id="PS00092">
    <property type="entry name" value="N6_MTASE"/>
    <property type="match status" value="1"/>
</dbReference>
<dbReference type="GO" id="GO:0032259">
    <property type="term" value="P:methylation"/>
    <property type="evidence" value="ECO:0007669"/>
    <property type="project" value="UniProtKB-KW"/>
</dbReference>
<dbReference type="InterPro" id="IPR029063">
    <property type="entry name" value="SAM-dependent_MTases_sf"/>
</dbReference>
<proteinExistence type="inferred from homology"/>
<evidence type="ECO:0000256" key="3">
    <source>
        <dbReference type="ARBA" id="ARBA00022679"/>
    </source>
</evidence>
<sequence>MKVHVDSIGHLVRAEGITRRRLPESHQPWIEQASSSWSRGASVSTDEPSVALATYSLFCRQLLLHACELPQLEHLTWAWPTWAPPTQWLDALALALPDMPELAPERLGPSSDLGDLPRLAFEHLIAPNARRALGEFYTPEWLADHLVEQLWEPNRTWVDPTAGSGAFLLALGRQRARTRADAEMLAIDRAPWAALAAAANWAWATRRLQGHPIAERPIPVACADLLDEPTIADSLPRSDIVVGNPPWITWDRLPEEQRTALRPLWEHYGLLAERGMESILGGGKKDLSMLIASVAIDRLLKRDGGRLGFVLPTTLFNSARAARGFRRWKLPDKTPWSVDRVDDFSAMTVFAGTAVRSSTLVGHLGTSTRYPIEYRLWSDRSVKTTCWASPSDHDDPLSAWKRSDERDSEQLDATLGPCDYHAHLGINTGGANGVYWLERIGVVGDQRWRMRNLSHRGHRPIAQITADLESHLLFPILRGKEVRAWHAEPSAWILMVQDPRKRRGLPLEQMREEAPRALDYLSRFEATLRERAAFRRYFQRTSGEAQLVDTGPFYSMFDVGDYTLSPVKVVWNRMGHRLAAAVVTSREGRVILPQETHAMFGLEDESEAHFLAALLNSVSAQRALESFAQVGGKSFATPRSIHRLRLGRFDAKDAACRELATLSRRAHEEAAQTGEASERTRELVDAAAAGYWGRTS</sequence>
<comment type="similarity">
    <text evidence="1">Belongs to the N(4)/N(6)-methyltransferase family.</text>
</comment>
<keyword evidence="4" id="KW-0680">Restriction system</keyword>
<protein>
    <submittedName>
        <fullName evidence="6">N5-glutamine S-adenosyl-L-methionine-dependent methyltransferase</fullName>
    </submittedName>
</protein>
<dbReference type="PANTHER" id="PTHR33841:SF4">
    <property type="entry name" value="RESTRICTION MODIFICATION SYSTEM DNA SPECIFICITY DOMAIN"/>
    <property type="match status" value="1"/>
</dbReference>
<dbReference type="AlphaFoldDB" id="A0A518B1K4"/>
<evidence type="ECO:0000313" key="6">
    <source>
        <dbReference type="EMBL" id="QDU60853.1"/>
    </source>
</evidence>
<accession>A0A518B1K4</accession>
<dbReference type="InterPro" id="IPR050953">
    <property type="entry name" value="N4_N6_ade-DNA_methylase"/>
</dbReference>
<evidence type="ECO:0000256" key="4">
    <source>
        <dbReference type="ARBA" id="ARBA00022747"/>
    </source>
</evidence>
<dbReference type="InterPro" id="IPR003356">
    <property type="entry name" value="DNA_methylase_A-5"/>
</dbReference>
<dbReference type="SUPFAM" id="SSF53335">
    <property type="entry name" value="S-adenosyl-L-methionine-dependent methyltransferases"/>
    <property type="match status" value="1"/>
</dbReference>
<evidence type="ECO:0000313" key="7">
    <source>
        <dbReference type="Proteomes" id="UP000317093"/>
    </source>
</evidence>
<dbReference type="EMBL" id="CP036279">
    <property type="protein sequence ID" value="QDU60853.1"/>
    <property type="molecule type" value="Genomic_DNA"/>
</dbReference>
<name>A0A518B1K4_9BACT</name>
<dbReference type="KEGG" id="knv:Pan216_17060"/>
<dbReference type="GO" id="GO:0009007">
    <property type="term" value="F:site-specific DNA-methyltransferase (adenine-specific) activity"/>
    <property type="evidence" value="ECO:0007669"/>
    <property type="project" value="UniProtKB-EC"/>
</dbReference>
<reference evidence="6 7" key="1">
    <citation type="submission" date="2019-02" db="EMBL/GenBank/DDBJ databases">
        <title>Deep-cultivation of Planctomycetes and their phenomic and genomic characterization uncovers novel biology.</title>
        <authorList>
            <person name="Wiegand S."/>
            <person name="Jogler M."/>
            <person name="Boedeker C."/>
            <person name="Pinto D."/>
            <person name="Vollmers J."/>
            <person name="Rivas-Marin E."/>
            <person name="Kohn T."/>
            <person name="Peeters S.H."/>
            <person name="Heuer A."/>
            <person name="Rast P."/>
            <person name="Oberbeckmann S."/>
            <person name="Bunk B."/>
            <person name="Jeske O."/>
            <person name="Meyerdierks A."/>
            <person name="Storesund J.E."/>
            <person name="Kallscheuer N."/>
            <person name="Luecker S."/>
            <person name="Lage O.M."/>
            <person name="Pohl T."/>
            <person name="Merkel B.J."/>
            <person name="Hornburger P."/>
            <person name="Mueller R.-W."/>
            <person name="Bruemmer F."/>
            <person name="Labrenz M."/>
            <person name="Spormann A.M."/>
            <person name="Op den Camp H."/>
            <person name="Overmann J."/>
            <person name="Amann R."/>
            <person name="Jetten M.S.M."/>
            <person name="Mascher T."/>
            <person name="Medema M.H."/>
            <person name="Devos D.P."/>
            <person name="Kaster A.-K."/>
            <person name="Ovreas L."/>
            <person name="Rohde M."/>
            <person name="Galperin M.Y."/>
            <person name="Jogler C."/>
        </authorList>
    </citation>
    <scope>NUCLEOTIDE SEQUENCE [LARGE SCALE GENOMIC DNA]</scope>
    <source>
        <strain evidence="6 7">Pan216</strain>
    </source>
</reference>
<evidence type="ECO:0000256" key="1">
    <source>
        <dbReference type="ARBA" id="ARBA00006594"/>
    </source>
</evidence>
<dbReference type="Gene3D" id="3.40.50.150">
    <property type="entry name" value="Vaccinia Virus protein VP39"/>
    <property type="match status" value="1"/>
</dbReference>
<dbReference type="InterPro" id="IPR002052">
    <property type="entry name" value="DNA_methylase_N6_adenine_CS"/>
</dbReference>
<dbReference type="GO" id="GO:0003677">
    <property type="term" value="F:DNA binding"/>
    <property type="evidence" value="ECO:0007669"/>
    <property type="project" value="InterPro"/>
</dbReference>